<proteinExistence type="predicted"/>
<dbReference type="Gene3D" id="3.40.50.980">
    <property type="match status" value="2"/>
</dbReference>
<dbReference type="InterPro" id="IPR050237">
    <property type="entry name" value="ATP-dep_AMP-bd_enzyme"/>
</dbReference>
<name>A0ABW1W799_9GAMM</name>
<dbReference type="Gene3D" id="3.30.300.30">
    <property type="match status" value="1"/>
</dbReference>
<comment type="caution">
    <text evidence="10">The sequence shown here is derived from an EMBL/GenBank/DDBJ whole genome shotgun (WGS) entry which is preliminary data.</text>
</comment>
<evidence type="ECO:0000259" key="9">
    <source>
        <dbReference type="Pfam" id="PF13193"/>
    </source>
</evidence>
<comment type="subcellular location">
    <subcellularLocation>
        <location evidence="1">Membrane</location>
        <topology evidence="1">Peripheral membrane protein</topology>
    </subcellularLocation>
</comment>
<evidence type="ECO:0000313" key="11">
    <source>
        <dbReference type="Proteomes" id="UP001596264"/>
    </source>
</evidence>
<evidence type="ECO:0000256" key="1">
    <source>
        <dbReference type="ARBA" id="ARBA00004170"/>
    </source>
</evidence>
<evidence type="ECO:0000256" key="3">
    <source>
        <dbReference type="ARBA" id="ARBA00022598"/>
    </source>
</evidence>
<dbReference type="SUPFAM" id="SSF56801">
    <property type="entry name" value="Acetyl-CoA synthetase-like"/>
    <property type="match status" value="1"/>
</dbReference>
<dbReference type="PANTHER" id="PTHR43767">
    <property type="entry name" value="LONG-CHAIN-FATTY-ACID--COA LIGASE"/>
    <property type="match status" value="1"/>
</dbReference>
<organism evidence="10 11">
    <name type="scientific">Psychrobacter glacincola</name>
    <dbReference type="NCBI Taxonomy" id="56810"/>
    <lineage>
        <taxon>Bacteria</taxon>
        <taxon>Pseudomonadati</taxon>
        <taxon>Pseudomonadota</taxon>
        <taxon>Gammaproteobacteria</taxon>
        <taxon>Moraxellales</taxon>
        <taxon>Moraxellaceae</taxon>
        <taxon>Psychrobacter</taxon>
    </lineage>
</organism>
<accession>A0ABW1W799</accession>
<dbReference type="InterPro" id="IPR000873">
    <property type="entry name" value="AMP-dep_synth/lig_dom"/>
</dbReference>
<evidence type="ECO:0000256" key="5">
    <source>
        <dbReference type="ARBA" id="ARBA00026121"/>
    </source>
</evidence>
<keyword evidence="3" id="KW-0436">Ligase</keyword>
<evidence type="ECO:0000256" key="7">
    <source>
        <dbReference type="ARBA" id="ARBA00042773"/>
    </source>
</evidence>
<dbReference type="PROSITE" id="PS00455">
    <property type="entry name" value="AMP_BINDING"/>
    <property type="match status" value="1"/>
</dbReference>
<dbReference type="EMBL" id="JBHSTZ010000025">
    <property type="protein sequence ID" value="MFC6381508.1"/>
    <property type="molecule type" value="Genomic_DNA"/>
</dbReference>
<comment type="pathway">
    <text evidence="2">Lipid metabolism; fatty acid beta-oxidation.</text>
</comment>
<keyword evidence="4" id="KW-0472">Membrane</keyword>
<protein>
    <recommendedName>
        <fullName evidence="6">Long-chain-fatty-acid--CoA ligase</fullName>
        <ecNumber evidence="5">6.2.1.3</ecNumber>
    </recommendedName>
    <alternativeName>
        <fullName evidence="7">Long-chain acyl-CoA synthetase</fullName>
    </alternativeName>
</protein>
<dbReference type="InterPro" id="IPR020845">
    <property type="entry name" value="AMP-binding_CS"/>
</dbReference>
<evidence type="ECO:0000256" key="2">
    <source>
        <dbReference type="ARBA" id="ARBA00005005"/>
    </source>
</evidence>
<evidence type="ECO:0000259" key="8">
    <source>
        <dbReference type="Pfam" id="PF00501"/>
    </source>
</evidence>
<dbReference type="Proteomes" id="UP001596264">
    <property type="component" value="Unassembled WGS sequence"/>
</dbReference>
<evidence type="ECO:0000313" key="10">
    <source>
        <dbReference type="EMBL" id="MFC6381508.1"/>
    </source>
</evidence>
<evidence type="ECO:0000256" key="6">
    <source>
        <dbReference type="ARBA" id="ARBA00039545"/>
    </source>
</evidence>
<dbReference type="Pfam" id="PF00501">
    <property type="entry name" value="AMP-binding"/>
    <property type="match status" value="1"/>
</dbReference>
<gene>
    <name evidence="10" type="ORF">ACFP58_08580</name>
</gene>
<dbReference type="Pfam" id="PF13193">
    <property type="entry name" value="AMP-binding_C"/>
    <property type="match status" value="1"/>
</dbReference>
<dbReference type="EC" id="6.2.1.3" evidence="5"/>
<evidence type="ECO:0000256" key="4">
    <source>
        <dbReference type="ARBA" id="ARBA00023136"/>
    </source>
</evidence>
<keyword evidence="11" id="KW-1185">Reference proteome</keyword>
<dbReference type="InterPro" id="IPR025110">
    <property type="entry name" value="AMP-bd_C"/>
</dbReference>
<dbReference type="PANTHER" id="PTHR43767:SF8">
    <property type="entry name" value="LONG-CHAIN-FATTY-ACID--COA LIGASE"/>
    <property type="match status" value="1"/>
</dbReference>
<dbReference type="InterPro" id="IPR045851">
    <property type="entry name" value="AMP-bd_C_sf"/>
</dbReference>
<dbReference type="Gene3D" id="2.30.38.10">
    <property type="entry name" value="Luciferase, Domain 3"/>
    <property type="match status" value="1"/>
</dbReference>
<dbReference type="RefSeq" id="WP_201561705.1">
    <property type="nucleotide sequence ID" value="NZ_CAJGZK010000004.1"/>
</dbReference>
<feature type="domain" description="AMP-binding enzyme C-terminal" evidence="9">
    <location>
        <begin position="474"/>
        <end position="548"/>
    </location>
</feature>
<feature type="domain" description="AMP-dependent synthetase/ligase" evidence="8">
    <location>
        <begin position="29"/>
        <end position="425"/>
    </location>
</feature>
<sequence length="562" mass="61563">MKKVWLENYPKGVVADVSATNQSLLELFESSFAKFSQDELITNMGVTYTYAQVDEASKAVAAWLQGVGLKKGSVVAIMMPNVNQYLPIVIGALRAGLIITLVNPLYTARELRHQLNDSDCKAIFILTPFCATLEKIIGETGIKTVVCSDIGDMLGTVKGKIVDLAAKYVKKAVPAHTLKSNSQYKVHSYKSIVRKGKGMRYTRPQMNAKDVALLTYTGGTTGMAKGIIVSHHNVEIATSQYEAWFQPIYDGMTSKEQINTIVALPLYHIFAFVISMVGIRVGQHLTLITNPRDIDGFIKTLKSRPFHLLPAVNTLFQALMAHPQFKTIDFSAFKIAVAGGMAATPETARKWLEATGHPILEGWGMSETIGVGTANPFTNKEFNGSIGMPLPGVDINIRDENENVLEIGEVGELCIKGDNVISSYHNIDNTGFFTADGYLKTGDIGTMDDKGYVKIFDRKKDMIIVSGFNVYPNEVENVIETHSKVAECSVVGVDSESQGQSVKAYVVKSDPSVTEEDIKAFCKEGLAGYKCPRDIEFIAELPKSTVGKILRHELRKQANQAA</sequence>
<reference evidence="11" key="1">
    <citation type="journal article" date="2019" name="Int. J. Syst. Evol. Microbiol.">
        <title>The Global Catalogue of Microorganisms (GCM) 10K type strain sequencing project: providing services to taxonomists for standard genome sequencing and annotation.</title>
        <authorList>
            <consortium name="The Broad Institute Genomics Platform"/>
            <consortium name="The Broad Institute Genome Sequencing Center for Infectious Disease"/>
            <person name="Wu L."/>
            <person name="Ma J."/>
        </authorList>
    </citation>
    <scope>NUCLEOTIDE SEQUENCE [LARGE SCALE GENOMIC DNA]</scope>
    <source>
        <strain evidence="11">CCM 2050</strain>
    </source>
</reference>